<feature type="transmembrane region" description="Helical" evidence="18">
    <location>
        <begin position="342"/>
        <end position="364"/>
    </location>
</feature>
<dbReference type="InterPro" id="IPR001757">
    <property type="entry name" value="P_typ_ATPase"/>
</dbReference>
<dbReference type="PROSITE" id="PS50846">
    <property type="entry name" value="HMA_2"/>
    <property type="match status" value="2"/>
</dbReference>
<evidence type="ECO:0000256" key="1">
    <source>
        <dbReference type="ARBA" id="ARBA00004127"/>
    </source>
</evidence>
<dbReference type="InterPro" id="IPR044492">
    <property type="entry name" value="P_typ_ATPase_HD_dom"/>
</dbReference>
<reference evidence="20" key="1">
    <citation type="submission" date="2020-10" db="EMBL/GenBank/DDBJ databases">
        <authorList>
            <person name="Gilroy R."/>
        </authorList>
    </citation>
    <scope>NUCLEOTIDE SEQUENCE</scope>
    <source>
        <strain evidence="20">G3-4614</strain>
    </source>
</reference>
<feature type="transmembrane region" description="Helical" evidence="18">
    <location>
        <begin position="122"/>
        <end position="145"/>
    </location>
</feature>
<keyword evidence="9 18" id="KW-0067">ATP-binding</keyword>
<evidence type="ECO:0000256" key="13">
    <source>
        <dbReference type="ARBA" id="ARBA00023008"/>
    </source>
</evidence>
<dbReference type="FunFam" id="2.70.150.10:FF:000002">
    <property type="entry name" value="Copper-transporting ATPase 1, putative"/>
    <property type="match status" value="1"/>
</dbReference>
<dbReference type="InterPro" id="IPR023298">
    <property type="entry name" value="ATPase_P-typ_TM_dom_sf"/>
</dbReference>
<comment type="caution">
    <text evidence="20">The sequence shown here is derived from an EMBL/GenBank/DDBJ whole genome shotgun (WGS) entry which is preliminary data.</text>
</comment>
<dbReference type="GO" id="GO:0005524">
    <property type="term" value="F:ATP binding"/>
    <property type="evidence" value="ECO:0007669"/>
    <property type="project" value="UniProtKB-UniRule"/>
</dbReference>
<dbReference type="GO" id="GO:0005507">
    <property type="term" value="F:copper ion binding"/>
    <property type="evidence" value="ECO:0007669"/>
    <property type="project" value="InterPro"/>
</dbReference>
<comment type="similarity">
    <text evidence="2 18">Belongs to the cation transport ATPase (P-type) (TC 3.A.3) family. Type IB subfamily.</text>
</comment>
<dbReference type="PRINTS" id="PR00943">
    <property type="entry name" value="CUATPASE"/>
</dbReference>
<dbReference type="PANTHER" id="PTHR43520">
    <property type="entry name" value="ATP7, ISOFORM B"/>
    <property type="match status" value="1"/>
</dbReference>
<dbReference type="InterPro" id="IPR017969">
    <property type="entry name" value="Heavy-metal-associated_CS"/>
</dbReference>
<feature type="transmembrane region" description="Helical" evidence="18">
    <location>
        <begin position="712"/>
        <end position="734"/>
    </location>
</feature>
<evidence type="ECO:0000256" key="17">
    <source>
        <dbReference type="ARBA" id="ARBA00047424"/>
    </source>
</evidence>
<dbReference type="Gene3D" id="3.40.1110.10">
    <property type="entry name" value="Calcium-transporting ATPase, cytoplasmic domain N"/>
    <property type="match status" value="1"/>
</dbReference>
<organism evidence="20 21">
    <name type="scientific">Candidatus Caccoplasma merdipullorum</name>
    <dbReference type="NCBI Taxonomy" id="2840718"/>
    <lineage>
        <taxon>Bacteria</taxon>
        <taxon>Pseudomonadati</taxon>
        <taxon>Bacteroidota</taxon>
        <taxon>Bacteroidia</taxon>
        <taxon>Bacteroidales</taxon>
        <taxon>Bacteroidaceae</taxon>
        <taxon>Bacteroidaceae incertae sedis</taxon>
        <taxon>Candidatus Caccoplasma</taxon>
    </lineage>
</organism>
<dbReference type="AlphaFoldDB" id="A0A9D9H7M9"/>
<sequence length="823" mass="86886">MNEVKGVKRVFPVTGMSCAACAARVGKCVSSLDGVTDASVNFAASTLSVVFDPDVASPDIIRKAVEAAGYGLVTDMAEGAERARMENLRSVGSLKRRTAAAIVLAIPLIVVGMFFMDAEWAGWVSWLLATPLLFWLGRGFFISAWKQLRHRSANMDTLVAMSTGVAYLYSLSNLLFPSFWLQRGVEPHLYFEASGVVIAFVLLGRLLESKARRNTMDTIRKLAGLRPDTVLRQLPSGGTETVGLASIEAGDILVARPGERIACDGCVVDGESYVDESMLSGEPLPVEKMPGSQLFAGTVNGNGFLSYRADKVGENTVLANIIRLVQDAQGSKAPVQRLVDKVAAVFVPTIIGVAVVTFAAWAVFGGAEGVTRGLSAMVTVLVIACPCALGLATPTAVMAGVGRGAENGILIKDAESIETACKVDSVVFDKTGTLTEGRPVATAVVWSNGDNSLRNVLFALEKRSEHPVASAVAAYLDKDASCGDALVVEGFRSLTGLGVEGRVEGRLFYVGNRRLLEERGVFIGAALDAVVAGRVALAESVVWFADETAALAVAFVSDTARPEAAAAVAELKRAGMEVFMLTGDREAAASAVASVCGIERFESGMLPADKSEFIRRLQSGGRIVAMVGDGINDSAALAQADLGVAMGSGSDTAAEAAGVMIISSDLTKLPTAFALSRLTVRTIRQNLFWAFIYNVVGVPVAAGILYPFCGFMLNPMVAGAAMAMSSVCVVANSLRIKNGGKRKSSIKNNYISVMEKSYSVSGMMCDHCRMHVEKALNTIPGVVASVSLQPAVAKLRFDNGIIPLDEIQRVVNESAGDYRLTEL</sequence>
<evidence type="ECO:0000256" key="2">
    <source>
        <dbReference type="ARBA" id="ARBA00006024"/>
    </source>
</evidence>
<comment type="subcellular location">
    <subcellularLocation>
        <location evidence="18">Cell membrane</location>
    </subcellularLocation>
    <subcellularLocation>
        <location evidence="1">Endomembrane system</location>
        <topology evidence="1">Multi-pass membrane protein</topology>
    </subcellularLocation>
</comment>
<dbReference type="SFLD" id="SFLDG00002">
    <property type="entry name" value="C1.7:_P-type_atpase_like"/>
    <property type="match status" value="1"/>
</dbReference>
<dbReference type="GO" id="GO:0055070">
    <property type="term" value="P:copper ion homeostasis"/>
    <property type="evidence" value="ECO:0007669"/>
    <property type="project" value="TreeGrafter"/>
</dbReference>
<dbReference type="FunFam" id="3.30.70.100:FF:000005">
    <property type="entry name" value="Copper-exporting P-type ATPase A"/>
    <property type="match status" value="1"/>
</dbReference>
<dbReference type="InterPro" id="IPR023214">
    <property type="entry name" value="HAD_sf"/>
</dbReference>
<dbReference type="PROSITE" id="PS01047">
    <property type="entry name" value="HMA_1"/>
    <property type="match status" value="2"/>
</dbReference>
<dbReference type="InterPro" id="IPR059000">
    <property type="entry name" value="ATPase_P-type_domA"/>
</dbReference>
<dbReference type="InterPro" id="IPR018303">
    <property type="entry name" value="ATPase_P-typ_P_site"/>
</dbReference>
<keyword evidence="6" id="KW-0677">Repeat</keyword>
<dbReference type="SFLD" id="SFLDF00027">
    <property type="entry name" value="p-type_atpase"/>
    <property type="match status" value="1"/>
</dbReference>
<dbReference type="InterPro" id="IPR036412">
    <property type="entry name" value="HAD-like_sf"/>
</dbReference>
<evidence type="ECO:0000313" key="20">
    <source>
        <dbReference type="EMBL" id="MBO8438799.1"/>
    </source>
</evidence>
<evidence type="ECO:0000256" key="4">
    <source>
        <dbReference type="ARBA" id="ARBA00022692"/>
    </source>
</evidence>
<feature type="domain" description="HMA" evidence="19">
    <location>
        <begin position="754"/>
        <end position="819"/>
    </location>
</feature>
<evidence type="ECO:0000256" key="7">
    <source>
        <dbReference type="ARBA" id="ARBA00022741"/>
    </source>
</evidence>
<keyword evidence="7 18" id="KW-0547">Nucleotide-binding</keyword>
<dbReference type="CDD" id="cd02094">
    <property type="entry name" value="P-type_ATPase_Cu-like"/>
    <property type="match status" value="1"/>
</dbReference>
<dbReference type="Pfam" id="PF00122">
    <property type="entry name" value="E1-E2_ATPase"/>
    <property type="match status" value="1"/>
</dbReference>
<dbReference type="SUPFAM" id="SSF55008">
    <property type="entry name" value="HMA, heavy metal-associated domain"/>
    <property type="match status" value="2"/>
</dbReference>
<evidence type="ECO:0000256" key="16">
    <source>
        <dbReference type="ARBA" id="ARBA00038904"/>
    </source>
</evidence>
<dbReference type="Pfam" id="PF00403">
    <property type="entry name" value="HMA"/>
    <property type="match status" value="2"/>
</dbReference>
<evidence type="ECO:0000313" key="21">
    <source>
        <dbReference type="Proteomes" id="UP000823636"/>
    </source>
</evidence>
<dbReference type="EMBL" id="JADIMW010000082">
    <property type="protein sequence ID" value="MBO8438799.1"/>
    <property type="molecule type" value="Genomic_DNA"/>
</dbReference>
<evidence type="ECO:0000256" key="14">
    <source>
        <dbReference type="ARBA" id="ARBA00023065"/>
    </source>
</evidence>
<dbReference type="InterPro" id="IPR036163">
    <property type="entry name" value="HMA_dom_sf"/>
</dbReference>
<dbReference type="SUPFAM" id="SSF81653">
    <property type="entry name" value="Calcium ATPase, transduction domain A"/>
    <property type="match status" value="1"/>
</dbReference>
<keyword evidence="18" id="KW-1003">Cell membrane</keyword>
<dbReference type="SUPFAM" id="SSF56784">
    <property type="entry name" value="HAD-like"/>
    <property type="match status" value="1"/>
</dbReference>
<evidence type="ECO:0000256" key="18">
    <source>
        <dbReference type="RuleBase" id="RU362081"/>
    </source>
</evidence>
<keyword evidence="8" id="KW-0187">Copper transport</keyword>
<keyword evidence="15 18" id="KW-0472">Membrane</keyword>
<reference evidence="20" key="2">
    <citation type="journal article" date="2021" name="PeerJ">
        <title>Extensive microbial diversity within the chicken gut microbiome revealed by metagenomics and culture.</title>
        <authorList>
            <person name="Gilroy R."/>
            <person name="Ravi A."/>
            <person name="Getino M."/>
            <person name="Pursley I."/>
            <person name="Horton D.L."/>
            <person name="Alikhan N.F."/>
            <person name="Baker D."/>
            <person name="Gharbi K."/>
            <person name="Hall N."/>
            <person name="Watson M."/>
            <person name="Adriaenssens E.M."/>
            <person name="Foster-Nyarko E."/>
            <person name="Jarju S."/>
            <person name="Secka A."/>
            <person name="Antonio M."/>
            <person name="Oren A."/>
            <person name="Chaudhuri R.R."/>
            <person name="La Ragione R."/>
            <person name="Hildebrand F."/>
            <person name="Pallen M.J."/>
        </authorList>
    </citation>
    <scope>NUCLEOTIDE SEQUENCE</scope>
    <source>
        <strain evidence="20">G3-4614</strain>
    </source>
</reference>
<dbReference type="PROSITE" id="PS00154">
    <property type="entry name" value="ATPASE_E1_E2"/>
    <property type="match status" value="1"/>
</dbReference>
<dbReference type="PROSITE" id="PS01229">
    <property type="entry name" value="COF_2"/>
    <property type="match status" value="1"/>
</dbReference>
<comment type="catalytic activity">
    <reaction evidence="17">
        <text>Cu(2+)(in) + ATP + H2O = Cu(2+)(out) + ADP + phosphate + H(+)</text>
        <dbReference type="Rhea" id="RHEA:10376"/>
        <dbReference type="ChEBI" id="CHEBI:15377"/>
        <dbReference type="ChEBI" id="CHEBI:15378"/>
        <dbReference type="ChEBI" id="CHEBI:29036"/>
        <dbReference type="ChEBI" id="CHEBI:30616"/>
        <dbReference type="ChEBI" id="CHEBI:43474"/>
        <dbReference type="ChEBI" id="CHEBI:456216"/>
        <dbReference type="EC" id="7.2.2.9"/>
    </reaction>
</comment>
<evidence type="ECO:0000256" key="3">
    <source>
        <dbReference type="ARBA" id="ARBA00022448"/>
    </source>
</evidence>
<feature type="transmembrane region" description="Helical" evidence="18">
    <location>
        <begin position="376"/>
        <end position="402"/>
    </location>
</feature>
<keyword evidence="3" id="KW-0813">Transport</keyword>
<dbReference type="GO" id="GO:0016887">
    <property type="term" value="F:ATP hydrolysis activity"/>
    <property type="evidence" value="ECO:0007669"/>
    <property type="project" value="InterPro"/>
</dbReference>
<proteinExistence type="inferred from homology"/>
<keyword evidence="5 18" id="KW-0479">Metal-binding</keyword>
<dbReference type="SFLD" id="SFLDS00003">
    <property type="entry name" value="Haloacid_Dehalogenase"/>
    <property type="match status" value="1"/>
</dbReference>
<evidence type="ECO:0000256" key="11">
    <source>
        <dbReference type="ARBA" id="ARBA00022967"/>
    </source>
</evidence>
<evidence type="ECO:0000256" key="10">
    <source>
        <dbReference type="ARBA" id="ARBA00022842"/>
    </source>
</evidence>
<evidence type="ECO:0000256" key="9">
    <source>
        <dbReference type="ARBA" id="ARBA00022840"/>
    </source>
</evidence>
<keyword evidence="10" id="KW-0460">Magnesium</keyword>
<dbReference type="GO" id="GO:0005886">
    <property type="term" value="C:plasma membrane"/>
    <property type="evidence" value="ECO:0007669"/>
    <property type="project" value="UniProtKB-SubCell"/>
</dbReference>
<protein>
    <recommendedName>
        <fullName evidence="16">P-type Cu(2+) transporter</fullName>
        <ecNumber evidence="16">7.2.2.9</ecNumber>
    </recommendedName>
</protein>
<dbReference type="GO" id="GO:0012505">
    <property type="term" value="C:endomembrane system"/>
    <property type="evidence" value="ECO:0007669"/>
    <property type="project" value="UniProtKB-SubCell"/>
</dbReference>
<keyword evidence="14" id="KW-0406">Ion transport</keyword>
<keyword evidence="12 18" id="KW-1133">Transmembrane helix</keyword>
<name>A0A9D9H7M9_9BACT</name>
<evidence type="ECO:0000256" key="8">
    <source>
        <dbReference type="ARBA" id="ARBA00022796"/>
    </source>
</evidence>
<dbReference type="NCBIfam" id="TIGR01494">
    <property type="entry name" value="ATPase_P-type"/>
    <property type="match status" value="1"/>
</dbReference>
<dbReference type="Gene3D" id="2.70.150.10">
    <property type="entry name" value="Calcium-transporting ATPase, cytoplasmic transduction domain A"/>
    <property type="match status" value="1"/>
</dbReference>
<feature type="transmembrane region" description="Helical" evidence="18">
    <location>
        <begin position="98"/>
        <end position="116"/>
    </location>
</feature>
<dbReference type="GO" id="GO:0043682">
    <property type="term" value="F:P-type divalent copper transporter activity"/>
    <property type="evidence" value="ECO:0007669"/>
    <property type="project" value="UniProtKB-EC"/>
</dbReference>
<dbReference type="Gene3D" id="3.30.70.100">
    <property type="match status" value="2"/>
</dbReference>
<keyword evidence="13" id="KW-0186">Copper</keyword>
<evidence type="ECO:0000256" key="15">
    <source>
        <dbReference type="ARBA" id="ARBA00023136"/>
    </source>
</evidence>
<evidence type="ECO:0000256" key="6">
    <source>
        <dbReference type="ARBA" id="ARBA00022737"/>
    </source>
</evidence>
<feature type="transmembrane region" description="Helical" evidence="18">
    <location>
        <begin position="687"/>
        <end position="706"/>
    </location>
</feature>
<keyword evidence="4 18" id="KW-0812">Transmembrane</keyword>
<dbReference type="NCBIfam" id="TIGR01525">
    <property type="entry name" value="ATPase-IB_hvy"/>
    <property type="match status" value="1"/>
</dbReference>
<dbReference type="NCBIfam" id="TIGR00003">
    <property type="entry name" value="copper ion binding protein"/>
    <property type="match status" value="1"/>
</dbReference>
<dbReference type="Proteomes" id="UP000823636">
    <property type="component" value="Unassembled WGS sequence"/>
</dbReference>
<gene>
    <name evidence="20" type="ORF">IAC54_07895</name>
</gene>
<dbReference type="PANTHER" id="PTHR43520:SF8">
    <property type="entry name" value="P-TYPE CU(+) TRANSPORTER"/>
    <property type="match status" value="1"/>
</dbReference>
<dbReference type="InterPro" id="IPR006121">
    <property type="entry name" value="HMA_dom"/>
</dbReference>
<evidence type="ECO:0000256" key="5">
    <source>
        <dbReference type="ARBA" id="ARBA00022723"/>
    </source>
</evidence>
<evidence type="ECO:0000259" key="19">
    <source>
        <dbReference type="PROSITE" id="PS50846"/>
    </source>
</evidence>
<dbReference type="EC" id="7.2.2.9" evidence="16"/>
<keyword evidence="11" id="KW-1278">Translocase</keyword>
<dbReference type="CDD" id="cd00371">
    <property type="entry name" value="HMA"/>
    <property type="match status" value="2"/>
</dbReference>
<evidence type="ECO:0000256" key="12">
    <source>
        <dbReference type="ARBA" id="ARBA00022989"/>
    </source>
</evidence>
<accession>A0A9D9H7M9</accession>
<dbReference type="SUPFAM" id="SSF81665">
    <property type="entry name" value="Calcium ATPase, transmembrane domain M"/>
    <property type="match status" value="1"/>
</dbReference>
<feature type="transmembrane region" description="Helical" evidence="18">
    <location>
        <begin position="157"/>
        <end position="176"/>
    </location>
</feature>
<dbReference type="PRINTS" id="PR00119">
    <property type="entry name" value="CATATPASE"/>
</dbReference>
<feature type="domain" description="HMA" evidence="19">
    <location>
        <begin position="7"/>
        <end position="73"/>
    </location>
</feature>
<feature type="transmembrane region" description="Helical" evidence="18">
    <location>
        <begin position="188"/>
        <end position="207"/>
    </location>
</feature>
<dbReference type="InterPro" id="IPR008250">
    <property type="entry name" value="ATPase_P-typ_transduc_dom_A_sf"/>
</dbReference>
<dbReference type="InterPro" id="IPR027256">
    <property type="entry name" value="P-typ_ATPase_IB"/>
</dbReference>
<dbReference type="Pfam" id="PF00702">
    <property type="entry name" value="Hydrolase"/>
    <property type="match status" value="1"/>
</dbReference>
<dbReference type="Gene3D" id="3.40.50.1000">
    <property type="entry name" value="HAD superfamily/HAD-like"/>
    <property type="match status" value="1"/>
</dbReference>
<dbReference type="NCBIfam" id="TIGR01511">
    <property type="entry name" value="ATPase-IB1_Cu"/>
    <property type="match status" value="1"/>
</dbReference>
<dbReference type="InterPro" id="IPR006122">
    <property type="entry name" value="HMA_Cu_ion-bd"/>
</dbReference>
<dbReference type="InterPro" id="IPR023299">
    <property type="entry name" value="ATPase_P-typ_cyto_dom_N"/>
</dbReference>